<dbReference type="GO" id="GO:0042626">
    <property type="term" value="F:ATPase-coupled transmembrane transporter activity"/>
    <property type="evidence" value="ECO:0007669"/>
    <property type="project" value="TreeGrafter"/>
</dbReference>
<evidence type="ECO:0000256" key="7">
    <source>
        <dbReference type="ARBA" id="ARBA00023136"/>
    </source>
</evidence>
<dbReference type="NCBIfam" id="TIGR04521">
    <property type="entry name" value="ECF_ATPase_2"/>
    <property type="match status" value="1"/>
</dbReference>
<evidence type="ECO:0000256" key="8">
    <source>
        <dbReference type="RuleBase" id="RU365104"/>
    </source>
</evidence>
<dbReference type="InterPro" id="IPR003593">
    <property type="entry name" value="AAA+_ATPase"/>
</dbReference>
<sequence>MPILETQDLTYVYGAGTPFEKTAVDHISLQIEEGELVGVIGHTGSGKSTFVQQLNGLLKPTSGKVLLKGKDIWAEPKKIRAIRFQVGMVFQYPEHQLFEETVEKDIAFGPKNMGLSEEEIKRRVKMAAAFAGLKDNLLGASPFEISGGEKRRAAIAGVIAMDPEVLILDEPTAGLDPMGRDVLLSQIVDYHRQRNNTVLLVSHSMEDIARIADRVLVVDDGKVAMFEQTNKAFAQSARLSQMGLRVPQITKIMTMLREKGYPVSSGVLTVEQGIQEILRILGREEESRGQ</sequence>
<dbReference type="PROSITE" id="PS00211">
    <property type="entry name" value="ABC_TRANSPORTER_1"/>
    <property type="match status" value="1"/>
</dbReference>
<evidence type="ECO:0000256" key="6">
    <source>
        <dbReference type="ARBA" id="ARBA00022967"/>
    </source>
</evidence>
<gene>
    <name evidence="10" type="ORF">DWY99_11185</name>
</gene>
<dbReference type="FunFam" id="3.40.50.300:FF:000224">
    <property type="entry name" value="Energy-coupling factor transporter ATP-binding protein EcfA"/>
    <property type="match status" value="1"/>
</dbReference>
<dbReference type="InterPro" id="IPR050095">
    <property type="entry name" value="ECF_ABC_transporter_ATP-bd"/>
</dbReference>
<comment type="function">
    <text evidence="8">ATP-binding (A) component of a common energy-coupling factor (ECF) ABC-transporter complex.</text>
</comment>
<evidence type="ECO:0000259" key="9">
    <source>
        <dbReference type="PROSITE" id="PS50893"/>
    </source>
</evidence>
<dbReference type="GO" id="GO:0005524">
    <property type="term" value="F:ATP binding"/>
    <property type="evidence" value="ECO:0007669"/>
    <property type="project" value="UniProtKB-UniRule"/>
</dbReference>
<accession>A0A412AVB5</accession>
<protein>
    <recommendedName>
        <fullName evidence="8">Energy-coupling factor transporter ATP-binding protein EcfA2</fullName>
        <ecNumber evidence="8">7.-.-.-</ecNumber>
    </recommendedName>
</protein>
<proteinExistence type="inferred from homology"/>
<evidence type="ECO:0000256" key="5">
    <source>
        <dbReference type="ARBA" id="ARBA00022840"/>
    </source>
</evidence>
<dbReference type="InterPro" id="IPR017871">
    <property type="entry name" value="ABC_transporter-like_CS"/>
</dbReference>
<dbReference type="GO" id="GO:0043190">
    <property type="term" value="C:ATP-binding cassette (ABC) transporter complex"/>
    <property type="evidence" value="ECO:0007669"/>
    <property type="project" value="TreeGrafter"/>
</dbReference>
<evidence type="ECO:0000256" key="1">
    <source>
        <dbReference type="ARBA" id="ARBA00004202"/>
    </source>
</evidence>
<evidence type="ECO:0000313" key="11">
    <source>
        <dbReference type="Proteomes" id="UP000284751"/>
    </source>
</evidence>
<dbReference type="InterPro" id="IPR027417">
    <property type="entry name" value="P-loop_NTPase"/>
</dbReference>
<dbReference type="Gene3D" id="3.40.50.300">
    <property type="entry name" value="P-loop containing nucleotide triphosphate hydrolases"/>
    <property type="match status" value="1"/>
</dbReference>
<evidence type="ECO:0000256" key="2">
    <source>
        <dbReference type="ARBA" id="ARBA00022448"/>
    </source>
</evidence>
<dbReference type="InterPro" id="IPR015856">
    <property type="entry name" value="ABC_transpr_CbiO/EcfA_su"/>
</dbReference>
<keyword evidence="2 8" id="KW-0813">Transport</keyword>
<keyword evidence="7 8" id="KW-0472">Membrane</keyword>
<dbReference type="CDD" id="cd03225">
    <property type="entry name" value="ABC_cobalt_CbiO_domain1"/>
    <property type="match status" value="1"/>
</dbReference>
<dbReference type="AlphaFoldDB" id="A0A412AVB5"/>
<feature type="domain" description="ABC transporter" evidence="9">
    <location>
        <begin position="4"/>
        <end position="245"/>
    </location>
</feature>
<name>A0A412AVB5_9FIRM</name>
<comment type="subcellular location">
    <subcellularLocation>
        <location evidence="1 8">Cell membrane</location>
        <topology evidence="1 8">Peripheral membrane protein</topology>
    </subcellularLocation>
</comment>
<keyword evidence="6" id="KW-1278">Translocase</keyword>
<comment type="caution">
    <text evidence="10">The sequence shown here is derived from an EMBL/GenBank/DDBJ whole genome shotgun (WGS) entry which is preliminary data.</text>
</comment>
<evidence type="ECO:0000256" key="4">
    <source>
        <dbReference type="ARBA" id="ARBA00022741"/>
    </source>
</evidence>
<keyword evidence="4 8" id="KW-0547">Nucleotide-binding</keyword>
<dbReference type="Pfam" id="PF00005">
    <property type="entry name" value="ABC_tran"/>
    <property type="match status" value="1"/>
</dbReference>
<dbReference type="PANTHER" id="PTHR43553:SF27">
    <property type="entry name" value="ENERGY-COUPLING FACTOR TRANSPORTER ATP-BINDING PROTEIN ECFA2"/>
    <property type="match status" value="1"/>
</dbReference>
<dbReference type="PROSITE" id="PS50893">
    <property type="entry name" value="ABC_TRANSPORTER_2"/>
    <property type="match status" value="1"/>
</dbReference>
<comment type="similarity">
    <text evidence="8">Belongs to the ABC transporter superfamily. Energy-coupling factor EcfA family.</text>
</comment>
<evidence type="ECO:0000313" key="10">
    <source>
        <dbReference type="EMBL" id="RGQ36804.1"/>
    </source>
</evidence>
<dbReference type="EC" id="7.-.-.-" evidence="8"/>
<reference evidence="10 11" key="1">
    <citation type="submission" date="2018-08" db="EMBL/GenBank/DDBJ databases">
        <title>A genome reference for cultivated species of the human gut microbiota.</title>
        <authorList>
            <person name="Zou Y."/>
            <person name="Xue W."/>
            <person name="Luo G."/>
        </authorList>
    </citation>
    <scope>NUCLEOTIDE SEQUENCE [LARGE SCALE GENOMIC DNA]</scope>
    <source>
        <strain evidence="10 11">AF28-26</strain>
    </source>
</reference>
<dbReference type="Proteomes" id="UP000284751">
    <property type="component" value="Unassembled WGS sequence"/>
</dbReference>
<keyword evidence="3 8" id="KW-1003">Cell membrane</keyword>
<organism evidence="10 11">
    <name type="scientific">[Clostridium] leptum</name>
    <dbReference type="NCBI Taxonomy" id="1535"/>
    <lineage>
        <taxon>Bacteria</taxon>
        <taxon>Bacillati</taxon>
        <taxon>Bacillota</taxon>
        <taxon>Clostridia</taxon>
        <taxon>Eubacteriales</taxon>
        <taxon>Oscillospiraceae</taxon>
        <taxon>Oscillospiraceae incertae sedis</taxon>
    </lineage>
</organism>
<dbReference type="InterPro" id="IPR030946">
    <property type="entry name" value="EcfA2"/>
</dbReference>
<dbReference type="EMBL" id="QRTC01000051">
    <property type="protein sequence ID" value="RGQ36804.1"/>
    <property type="molecule type" value="Genomic_DNA"/>
</dbReference>
<keyword evidence="5 8" id="KW-0067">ATP-binding</keyword>
<dbReference type="InterPro" id="IPR003439">
    <property type="entry name" value="ABC_transporter-like_ATP-bd"/>
</dbReference>
<dbReference type="GO" id="GO:0016887">
    <property type="term" value="F:ATP hydrolysis activity"/>
    <property type="evidence" value="ECO:0007669"/>
    <property type="project" value="InterPro"/>
</dbReference>
<dbReference type="SUPFAM" id="SSF52540">
    <property type="entry name" value="P-loop containing nucleoside triphosphate hydrolases"/>
    <property type="match status" value="1"/>
</dbReference>
<evidence type="ECO:0000256" key="3">
    <source>
        <dbReference type="ARBA" id="ARBA00022475"/>
    </source>
</evidence>
<comment type="subunit">
    <text evidence="8">Forms a stable energy-coupling factor (ECF) transporter complex composed of 2 membrane-embedded substrate-binding proteins (S component), 2 ATP-binding proteins (A component) and 2 transmembrane proteins (T component).</text>
</comment>
<dbReference type="PANTHER" id="PTHR43553">
    <property type="entry name" value="HEAVY METAL TRANSPORTER"/>
    <property type="match status" value="1"/>
</dbReference>
<dbReference type="SMART" id="SM00382">
    <property type="entry name" value="AAA"/>
    <property type="match status" value="1"/>
</dbReference>